<comment type="caution">
    <text evidence="1">The sequence shown here is derived from an EMBL/GenBank/DDBJ whole genome shotgun (WGS) entry which is preliminary data.</text>
</comment>
<keyword evidence="2" id="KW-1185">Reference proteome</keyword>
<sequence>MVIYIKKKYILVILLSLVFSCKEEKKDKYKNLSSTEYFSIATNLKNLKNIEKHKINDSLYKVKGLFNNYIINGYVNKNNVRISWWSVSDINTKDLLAKLDYKLIENKEFVNQFILFKKGKIDTLNSKFYKFSKTRNSAKYKFYMPIQTDEIRSEGKLNYRYFFRGKIKKHLECIGIKNKNIFNCEFQIPKGSYPNDLIIQGNFWEMFQLKNGNIGQNDIYISDTLK</sequence>
<reference evidence="1 2" key="1">
    <citation type="submission" date="2014-07" db="EMBL/GenBank/DDBJ databases">
        <title>Genome of Chryseobacterium piperi CTM.</title>
        <authorList>
            <person name="Pipes S.E."/>
            <person name="Stropko S.J."/>
            <person name="Newman J.D."/>
        </authorList>
    </citation>
    <scope>NUCLEOTIDE SEQUENCE [LARGE SCALE GENOMIC DNA]</scope>
    <source>
        <strain evidence="1 2">CTM</strain>
    </source>
</reference>
<name>A0A086A7I9_9FLAO</name>
<organism evidence="1 2">
    <name type="scientific">Chryseobacterium piperi</name>
    <dbReference type="NCBI Taxonomy" id="558152"/>
    <lineage>
        <taxon>Bacteria</taxon>
        <taxon>Pseudomonadati</taxon>
        <taxon>Bacteroidota</taxon>
        <taxon>Flavobacteriia</taxon>
        <taxon>Flavobacteriales</taxon>
        <taxon>Weeksellaceae</taxon>
        <taxon>Chryseobacterium group</taxon>
        <taxon>Chryseobacterium</taxon>
    </lineage>
</organism>
<protein>
    <recommendedName>
        <fullName evidence="3">Lipoprotein</fullName>
    </recommendedName>
</protein>
<proteinExistence type="predicted"/>
<dbReference type="RefSeq" id="WP_034688152.1">
    <property type="nucleotide sequence ID" value="NZ_JPRJ01000069.1"/>
</dbReference>
<dbReference type="Proteomes" id="UP000028709">
    <property type="component" value="Unassembled WGS sequence"/>
</dbReference>
<dbReference type="OrthoDB" id="1256929at2"/>
<dbReference type="AlphaFoldDB" id="A0A086A7I9"/>
<accession>A0A086A7I9</accession>
<evidence type="ECO:0000313" key="2">
    <source>
        <dbReference type="Proteomes" id="UP000028709"/>
    </source>
</evidence>
<dbReference type="PROSITE" id="PS51257">
    <property type="entry name" value="PROKAR_LIPOPROTEIN"/>
    <property type="match status" value="1"/>
</dbReference>
<evidence type="ECO:0008006" key="3">
    <source>
        <dbReference type="Google" id="ProtNLM"/>
    </source>
</evidence>
<evidence type="ECO:0000313" key="1">
    <source>
        <dbReference type="EMBL" id="KFF12653.1"/>
    </source>
</evidence>
<gene>
    <name evidence="1" type="ORF">IQ37_19335</name>
</gene>
<dbReference type="STRING" id="558152.IQ37_19335"/>
<dbReference type="EMBL" id="JPRJ01000069">
    <property type="protein sequence ID" value="KFF12653.1"/>
    <property type="molecule type" value="Genomic_DNA"/>
</dbReference>